<comment type="caution">
    <text evidence="1">The sequence shown here is derived from an EMBL/GenBank/DDBJ whole genome shotgun (WGS) entry which is preliminary data.</text>
</comment>
<accession>A0ACC0WUE0</accession>
<evidence type="ECO:0000313" key="1">
    <source>
        <dbReference type="EMBL" id="KAI9921306.1"/>
    </source>
</evidence>
<evidence type="ECO:0000313" key="2">
    <source>
        <dbReference type="Proteomes" id="UP001163321"/>
    </source>
</evidence>
<keyword evidence="2" id="KW-1185">Reference proteome</keyword>
<reference evidence="1 2" key="1">
    <citation type="journal article" date="2022" name="bioRxiv">
        <title>The genome of the oomycete Peronosclerospora sorghi, a cosmopolitan pathogen of maize and sorghum, is inflated with dispersed pseudogenes.</title>
        <authorList>
            <person name="Fletcher K."/>
            <person name="Martin F."/>
            <person name="Isakeit T."/>
            <person name="Cavanaugh K."/>
            <person name="Magill C."/>
            <person name="Michelmore R."/>
        </authorList>
    </citation>
    <scope>NUCLEOTIDE SEQUENCE [LARGE SCALE GENOMIC DNA]</scope>
    <source>
        <strain evidence="1">P6</strain>
    </source>
</reference>
<name>A0ACC0WUE0_9STRA</name>
<dbReference type="Proteomes" id="UP001163321">
    <property type="component" value="Chromosome 1"/>
</dbReference>
<protein>
    <submittedName>
        <fullName evidence="1">Uncharacterized protein</fullName>
    </submittedName>
</protein>
<organism evidence="1 2">
    <name type="scientific">Peronosclerospora sorghi</name>
    <dbReference type="NCBI Taxonomy" id="230839"/>
    <lineage>
        <taxon>Eukaryota</taxon>
        <taxon>Sar</taxon>
        <taxon>Stramenopiles</taxon>
        <taxon>Oomycota</taxon>
        <taxon>Peronosporomycetes</taxon>
        <taxon>Peronosporales</taxon>
        <taxon>Peronosporaceae</taxon>
        <taxon>Peronosclerospora</taxon>
    </lineage>
</organism>
<sequence length="282" mass="31532">MSKQSATAAVVTTTELTKQLPVEVTVAHWDPEVECINAVEFKKKFQNGEYAEVFHLNVINDHGSAIDNDAVRLLITEFGDMLCEELHDGLPPERDIEHSLQRKSDARPSTRAPFRHAHDVLIASSTFLIVGEDHDFMQLIQNSYSNDRDCAAVLQSLGQKDQSVMARYELKDGLLRVRSKDAVAVIRVPQVEAMLLRVLHDFHDSSVVSHSGIQPHFQRFDSSGGPFCENTLLSTLELAKHSVNCVRPRSSFHERILARTHDDHAVQGSNDSVQVSTGGWEE</sequence>
<gene>
    <name evidence="1" type="ORF">PsorP6_002169</name>
</gene>
<dbReference type="EMBL" id="CM047580">
    <property type="protein sequence ID" value="KAI9921306.1"/>
    <property type="molecule type" value="Genomic_DNA"/>
</dbReference>
<proteinExistence type="predicted"/>